<proteinExistence type="predicted"/>
<dbReference type="GO" id="GO:0000976">
    <property type="term" value="F:transcription cis-regulatory region binding"/>
    <property type="evidence" value="ECO:0007669"/>
    <property type="project" value="TreeGrafter"/>
</dbReference>
<reference evidence="2 3" key="1">
    <citation type="journal article" date="2019" name="Emerg. Microbes Infect.">
        <title>Comprehensive subspecies identification of 175 nontuberculous mycobacteria species based on 7547 genomic profiles.</title>
        <authorList>
            <person name="Matsumoto Y."/>
            <person name="Kinjo T."/>
            <person name="Motooka D."/>
            <person name="Nabeya D."/>
            <person name="Jung N."/>
            <person name="Uechi K."/>
            <person name="Horii T."/>
            <person name="Iida T."/>
            <person name="Fujita J."/>
            <person name="Nakamura S."/>
        </authorList>
    </citation>
    <scope>NUCLEOTIDE SEQUENCE [LARGE SCALE GENOMIC DNA]</scope>
    <source>
        <strain evidence="2 3">JCM 14742</strain>
    </source>
</reference>
<dbReference type="PANTHER" id="PTHR30055">
    <property type="entry name" value="HTH-TYPE TRANSCRIPTIONAL REGULATOR RUTR"/>
    <property type="match status" value="1"/>
</dbReference>
<dbReference type="OrthoDB" id="4541857at2"/>
<dbReference type="InterPro" id="IPR009057">
    <property type="entry name" value="Homeodomain-like_sf"/>
</dbReference>
<dbReference type="AlphaFoldDB" id="A0A7I7YNN2"/>
<evidence type="ECO:0000313" key="2">
    <source>
        <dbReference type="EMBL" id="BBZ42937.1"/>
    </source>
</evidence>
<dbReference type="Proteomes" id="UP000467105">
    <property type="component" value="Chromosome"/>
</dbReference>
<dbReference type="PROSITE" id="PS50977">
    <property type="entry name" value="HTH_TETR_2"/>
    <property type="match status" value="1"/>
</dbReference>
<gene>
    <name evidence="2" type="ORF">MPRM_02180</name>
</gene>
<name>A0A7I7YNN2_9MYCO</name>
<dbReference type="RefSeq" id="WP_085269013.1">
    <property type="nucleotide sequence ID" value="NZ_AP022614.1"/>
</dbReference>
<dbReference type="PANTHER" id="PTHR30055:SF200">
    <property type="entry name" value="HTH-TYPE TRANSCRIPTIONAL REPRESSOR BDCR"/>
    <property type="match status" value="1"/>
</dbReference>
<dbReference type="PRINTS" id="PR00455">
    <property type="entry name" value="HTHTETR"/>
</dbReference>
<dbReference type="SUPFAM" id="SSF46689">
    <property type="entry name" value="Homeodomain-like"/>
    <property type="match status" value="1"/>
</dbReference>
<accession>A0A7I7YNN2</accession>
<dbReference type="InterPro" id="IPR050109">
    <property type="entry name" value="HTH-type_TetR-like_transc_reg"/>
</dbReference>
<protein>
    <submittedName>
        <fullName evidence="2">Putative HTH-type transcriptional regulator</fullName>
    </submittedName>
</protein>
<dbReference type="InterPro" id="IPR001647">
    <property type="entry name" value="HTH_TetR"/>
</dbReference>
<organism evidence="2 3">
    <name type="scientific">Mycobacterium parmense</name>
    <dbReference type="NCBI Taxonomy" id="185642"/>
    <lineage>
        <taxon>Bacteria</taxon>
        <taxon>Bacillati</taxon>
        <taxon>Actinomycetota</taxon>
        <taxon>Actinomycetes</taxon>
        <taxon>Mycobacteriales</taxon>
        <taxon>Mycobacteriaceae</taxon>
        <taxon>Mycobacterium</taxon>
        <taxon>Mycobacterium simiae complex</taxon>
    </lineage>
</organism>
<evidence type="ECO:0000256" key="1">
    <source>
        <dbReference type="ARBA" id="ARBA00023125"/>
    </source>
</evidence>
<dbReference type="Gene3D" id="1.10.357.10">
    <property type="entry name" value="Tetracycline Repressor, domain 2"/>
    <property type="match status" value="1"/>
</dbReference>
<keyword evidence="1" id="KW-0238">DNA-binding</keyword>
<dbReference type="Pfam" id="PF00440">
    <property type="entry name" value="TetR_N"/>
    <property type="match status" value="1"/>
</dbReference>
<dbReference type="EMBL" id="AP022614">
    <property type="protein sequence ID" value="BBZ42937.1"/>
    <property type="molecule type" value="Genomic_DNA"/>
</dbReference>
<sequence length="192" mass="21087">MPGDWLGTRRVEVAADRILDAAERLFTERDPTTIGMSEIATAAGCSRATLYRYFDNREALRTAYVHRETHRLSRAVTERIEGIDDPRERLVASITAVLRMVRDSPALASWFAASRPPIGGELAGRSEVITALAAAFVNSLGPEDPAVVQRRARWVVRVLTSLLLFPGSDEADERAMIEEFVVPTVAPLGAGR</sequence>
<dbReference type="GO" id="GO:0003700">
    <property type="term" value="F:DNA-binding transcription factor activity"/>
    <property type="evidence" value="ECO:0007669"/>
    <property type="project" value="TreeGrafter"/>
</dbReference>
<keyword evidence="3" id="KW-1185">Reference proteome</keyword>
<evidence type="ECO:0000313" key="3">
    <source>
        <dbReference type="Proteomes" id="UP000467105"/>
    </source>
</evidence>